<dbReference type="InterPro" id="IPR021508">
    <property type="entry name" value="Gp17-like"/>
</dbReference>
<evidence type="ECO:0000313" key="2">
    <source>
        <dbReference type="Proteomes" id="UP000809431"/>
    </source>
</evidence>
<dbReference type="Pfam" id="PF11367">
    <property type="entry name" value="Tail_completion_gp17"/>
    <property type="match status" value="1"/>
</dbReference>
<dbReference type="Proteomes" id="UP000809431">
    <property type="component" value="Unassembled WGS sequence"/>
</dbReference>
<gene>
    <name evidence="1" type="ORF">JMJ54_01810</name>
</gene>
<reference evidence="1 2" key="1">
    <citation type="submission" date="2021-01" db="EMBL/GenBank/DDBJ databases">
        <title>Draft Genome Sequence and Polyhydroxyalkanoate Biosynthetic Potential of Jeongeupia naejangsanensis Type Strain DSM 24253.</title>
        <authorList>
            <person name="Turrini P."/>
            <person name="Artuso I."/>
            <person name="Lugli G.A."/>
            <person name="Frangipani E."/>
            <person name="Ventura M."/>
            <person name="Visca P."/>
        </authorList>
    </citation>
    <scope>NUCLEOTIDE SEQUENCE [LARGE SCALE GENOMIC DNA]</scope>
    <source>
        <strain evidence="1 2">DSM 24253</strain>
    </source>
</reference>
<dbReference type="RefSeq" id="WP_203536236.1">
    <property type="nucleotide sequence ID" value="NZ_JAESND010000001.1"/>
</dbReference>
<evidence type="ECO:0000313" key="1">
    <source>
        <dbReference type="EMBL" id="MBM3114552.1"/>
    </source>
</evidence>
<protein>
    <submittedName>
        <fullName evidence="1">DUF3168 domain-containing protein</fullName>
    </submittedName>
</protein>
<keyword evidence="2" id="KW-1185">Reference proteome</keyword>
<accession>A0ABS2BG16</accession>
<name>A0ABS2BG16_9NEIS</name>
<proteinExistence type="predicted"/>
<dbReference type="EMBL" id="JAESND010000001">
    <property type="protein sequence ID" value="MBM3114552.1"/>
    <property type="molecule type" value="Genomic_DNA"/>
</dbReference>
<comment type="caution">
    <text evidence="1">The sequence shown here is derived from an EMBL/GenBank/DDBJ whole genome shotgun (WGS) entry which is preliminary data.</text>
</comment>
<sequence length="114" mass="12956">MIEEAIFTALAPLFDGRVYPLLAPQDTPRPNLVYQVISDTPNTVLAGRTNTHHLRLQLSVWTDDYLSGKRLVKQAIEALEQAGLRPVIRSIVDDLETATRQCRQIVDMSVWWLN</sequence>
<organism evidence="1 2">
    <name type="scientific">Jeongeupia naejangsanensis</name>
    <dbReference type="NCBI Taxonomy" id="613195"/>
    <lineage>
        <taxon>Bacteria</taxon>
        <taxon>Pseudomonadati</taxon>
        <taxon>Pseudomonadota</taxon>
        <taxon>Betaproteobacteria</taxon>
        <taxon>Neisseriales</taxon>
        <taxon>Chitinibacteraceae</taxon>
        <taxon>Jeongeupia</taxon>
    </lineage>
</organism>